<dbReference type="AlphaFoldDB" id="A0A1X2IJB1"/>
<dbReference type="InterPro" id="IPR013830">
    <property type="entry name" value="SGNH_hydro"/>
</dbReference>
<sequence length="212" mass="24018">MNHPYNQVVLFGDSITQMSFDPSLFGFGANLASAYQRKMDVLNRGFSGYNTDWALPIFRQLLPKVEDQHKQAARIELMTIFFGANDAAHLPSFQHVPLDRFKTNLATMIKTVKDPTSPYYNPALRLVLITQPPLNESQWKQRCDENGNPMDRSSEQAQIYAAAVKQIGQEHDTVVVDLWTKVMEMAAENPNGLSDYLFDGLHLNSNGFKVKH</sequence>
<evidence type="ECO:0000313" key="3">
    <source>
        <dbReference type="Proteomes" id="UP000193560"/>
    </source>
</evidence>
<dbReference type="PANTHER" id="PTHR14209">
    <property type="entry name" value="ISOAMYL ACETATE-HYDROLYZING ESTERASE 1"/>
    <property type="match status" value="1"/>
</dbReference>
<comment type="caution">
    <text evidence="2">The sequence shown here is derived from an EMBL/GenBank/DDBJ whole genome shotgun (WGS) entry which is preliminary data.</text>
</comment>
<name>A0A1X2IJB1_9FUNG</name>
<dbReference type="InterPro" id="IPR045136">
    <property type="entry name" value="Iah1-like"/>
</dbReference>
<dbReference type="PANTHER" id="PTHR14209:SF19">
    <property type="entry name" value="ISOAMYL ACETATE-HYDROLYZING ESTERASE 1 HOMOLOG"/>
    <property type="match status" value="1"/>
</dbReference>
<feature type="domain" description="SGNH hydrolase-type esterase" evidence="1">
    <location>
        <begin position="10"/>
        <end position="209"/>
    </location>
</feature>
<dbReference type="SUPFAM" id="SSF52266">
    <property type="entry name" value="SGNH hydrolase"/>
    <property type="match status" value="1"/>
</dbReference>
<dbReference type="Gene3D" id="3.40.50.1110">
    <property type="entry name" value="SGNH hydrolase"/>
    <property type="match status" value="1"/>
</dbReference>
<dbReference type="CDD" id="cd01838">
    <property type="entry name" value="Isoamyl_acetate_hydrolase_like"/>
    <property type="match status" value="1"/>
</dbReference>
<proteinExistence type="predicted"/>
<accession>A0A1X2IJB1</accession>
<protein>
    <submittedName>
        <fullName evidence="2">SGNH hydrolase-type esterase domain-containing protein</fullName>
    </submittedName>
</protein>
<dbReference type="InterPro" id="IPR036514">
    <property type="entry name" value="SGNH_hydro_sf"/>
</dbReference>
<evidence type="ECO:0000313" key="2">
    <source>
        <dbReference type="EMBL" id="ORZ17646.1"/>
    </source>
</evidence>
<dbReference type="Proteomes" id="UP000193560">
    <property type="component" value="Unassembled WGS sequence"/>
</dbReference>
<dbReference type="OrthoDB" id="671439at2759"/>
<keyword evidence="2" id="KW-0378">Hydrolase</keyword>
<dbReference type="Pfam" id="PF13472">
    <property type="entry name" value="Lipase_GDSL_2"/>
    <property type="match status" value="1"/>
</dbReference>
<dbReference type="GO" id="GO:0016787">
    <property type="term" value="F:hydrolase activity"/>
    <property type="evidence" value="ECO:0007669"/>
    <property type="project" value="UniProtKB-KW"/>
</dbReference>
<keyword evidence="3" id="KW-1185">Reference proteome</keyword>
<evidence type="ECO:0000259" key="1">
    <source>
        <dbReference type="Pfam" id="PF13472"/>
    </source>
</evidence>
<dbReference type="STRING" id="90262.A0A1X2IJB1"/>
<organism evidence="2 3">
    <name type="scientific">Absidia repens</name>
    <dbReference type="NCBI Taxonomy" id="90262"/>
    <lineage>
        <taxon>Eukaryota</taxon>
        <taxon>Fungi</taxon>
        <taxon>Fungi incertae sedis</taxon>
        <taxon>Mucoromycota</taxon>
        <taxon>Mucoromycotina</taxon>
        <taxon>Mucoromycetes</taxon>
        <taxon>Mucorales</taxon>
        <taxon>Cunninghamellaceae</taxon>
        <taxon>Absidia</taxon>
    </lineage>
</organism>
<reference evidence="2 3" key="1">
    <citation type="submission" date="2016-07" db="EMBL/GenBank/DDBJ databases">
        <title>Pervasive Adenine N6-methylation of Active Genes in Fungi.</title>
        <authorList>
            <consortium name="DOE Joint Genome Institute"/>
            <person name="Mondo S.J."/>
            <person name="Dannebaum R.O."/>
            <person name="Kuo R.C."/>
            <person name="Labutti K."/>
            <person name="Haridas S."/>
            <person name="Kuo A."/>
            <person name="Salamov A."/>
            <person name="Ahrendt S.R."/>
            <person name="Lipzen A."/>
            <person name="Sullivan W."/>
            <person name="Andreopoulos W.B."/>
            <person name="Clum A."/>
            <person name="Lindquist E."/>
            <person name="Daum C."/>
            <person name="Ramamoorthy G.K."/>
            <person name="Gryganskyi A."/>
            <person name="Culley D."/>
            <person name="Magnuson J.K."/>
            <person name="James T.Y."/>
            <person name="O'Malley M.A."/>
            <person name="Stajich J.E."/>
            <person name="Spatafora J.W."/>
            <person name="Visel A."/>
            <person name="Grigoriev I.V."/>
        </authorList>
    </citation>
    <scope>NUCLEOTIDE SEQUENCE [LARGE SCALE GENOMIC DNA]</scope>
    <source>
        <strain evidence="2 3">NRRL 1336</strain>
    </source>
</reference>
<dbReference type="EMBL" id="MCGE01000009">
    <property type="protein sequence ID" value="ORZ17646.1"/>
    <property type="molecule type" value="Genomic_DNA"/>
</dbReference>
<gene>
    <name evidence="2" type="ORF">BCR42DRAFT_237780</name>
</gene>